<dbReference type="Pfam" id="PF18075">
    <property type="entry name" value="FtsX_ECD"/>
    <property type="match status" value="1"/>
</dbReference>
<feature type="transmembrane region" description="Helical" evidence="13">
    <location>
        <begin position="20"/>
        <end position="43"/>
    </location>
</feature>
<evidence type="ECO:0000256" key="5">
    <source>
        <dbReference type="ARBA" id="ARBA00021907"/>
    </source>
</evidence>
<dbReference type="InterPro" id="IPR003838">
    <property type="entry name" value="ABC3_permease_C"/>
</dbReference>
<keyword evidence="7 12" id="KW-0132">Cell division</keyword>
<evidence type="ECO:0000256" key="6">
    <source>
        <dbReference type="ARBA" id="ARBA00022475"/>
    </source>
</evidence>
<evidence type="ECO:0000256" key="4">
    <source>
        <dbReference type="ARBA" id="ARBA00011160"/>
    </source>
</evidence>
<dbReference type="Pfam" id="PF02687">
    <property type="entry name" value="FtsX"/>
    <property type="match status" value="1"/>
</dbReference>
<keyword evidence="11 12" id="KW-0131">Cell cycle</keyword>
<keyword evidence="8 13" id="KW-0812">Transmembrane</keyword>
<comment type="subunit">
    <text evidence="4">Forms a membrane-associated complex with FtsE.</text>
</comment>
<protein>
    <recommendedName>
        <fullName evidence="5 12">Cell division protein FtsX</fullName>
    </recommendedName>
</protein>
<evidence type="ECO:0000256" key="10">
    <source>
        <dbReference type="ARBA" id="ARBA00023136"/>
    </source>
</evidence>
<feature type="transmembrane region" description="Helical" evidence="13">
    <location>
        <begin position="266"/>
        <end position="291"/>
    </location>
</feature>
<reference evidence="16" key="2">
    <citation type="submission" date="2020-09" db="EMBL/GenBank/DDBJ databases">
        <authorList>
            <person name="Sun Q."/>
            <person name="Zhou Y."/>
        </authorList>
    </citation>
    <scope>NUCLEOTIDE SEQUENCE</scope>
    <source>
        <strain evidence="16">CGMCC 1.14988</strain>
    </source>
</reference>
<evidence type="ECO:0000256" key="9">
    <source>
        <dbReference type="ARBA" id="ARBA00022989"/>
    </source>
</evidence>
<keyword evidence="10 12" id="KW-0472">Membrane</keyword>
<dbReference type="NCBIfam" id="NF038346">
    <property type="entry name" value="FtsX_actino"/>
    <property type="match status" value="1"/>
</dbReference>
<evidence type="ECO:0000256" key="12">
    <source>
        <dbReference type="PIRNR" id="PIRNR003097"/>
    </source>
</evidence>
<dbReference type="InterPro" id="IPR004513">
    <property type="entry name" value="FtsX"/>
</dbReference>
<feature type="transmembrane region" description="Helical" evidence="13">
    <location>
        <begin position="175"/>
        <end position="200"/>
    </location>
</feature>
<keyword evidence="17" id="KW-1185">Reference proteome</keyword>
<evidence type="ECO:0000313" key="17">
    <source>
        <dbReference type="Proteomes" id="UP000650511"/>
    </source>
</evidence>
<dbReference type="InterPro" id="IPR040690">
    <property type="entry name" value="FtsX_ECD"/>
</dbReference>
<dbReference type="GO" id="GO:0005886">
    <property type="term" value="C:plasma membrane"/>
    <property type="evidence" value="ECO:0007669"/>
    <property type="project" value="UniProtKB-SubCell"/>
</dbReference>
<dbReference type="Proteomes" id="UP000650511">
    <property type="component" value="Unassembled WGS sequence"/>
</dbReference>
<dbReference type="EMBL" id="BMHA01000015">
    <property type="protein sequence ID" value="GGI09523.1"/>
    <property type="molecule type" value="Genomic_DNA"/>
</dbReference>
<dbReference type="InterPro" id="IPR047929">
    <property type="entry name" value="FtsX_actino"/>
</dbReference>
<evidence type="ECO:0000259" key="14">
    <source>
        <dbReference type="Pfam" id="PF02687"/>
    </source>
</evidence>
<sequence length="297" mass="33078">MSARWRYILQEAFVGLRRNLMMTVAVILSVTVSLTLLGASLLLSDQVELATDDWVGQVEVSIFLCDGRTCPEITDEQQQQLREDLEDQPVVAEVFFESKQDAYDRFVELFRDQPNLVESVDPDVLPASFRVRLENPQLFNVIAEQFEAYPGVEEIVDQRQVLDQFLRFTNVIRNAALIVAAIQLVAAGVLIANTIRVAAFARREQTSIMKLVGASNWYIRLPFVLEGVLAGVLGAFLSWGLLYASVPRVAAQLRRDIELMPFIDAAHVIAVGPWLLAAGVGIAAFSSVVALRRFLDV</sequence>
<feature type="domain" description="ABC3 transporter permease C-terminal" evidence="14">
    <location>
        <begin position="178"/>
        <end position="293"/>
    </location>
</feature>
<dbReference type="RefSeq" id="WP_130648901.1">
    <property type="nucleotide sequence ID" value="NZ_BMHA01000015.1"/>
</dbReference>
<dbReference type="OrthoDB" id="9812531at2"/>
<proteinExistence type="inferred from homology"/>
<dbReference type="PANTHER" id="PTHR47755:SF1">
    <property type="entry name" value="CELL DIVISION PROTEIN FTSX"/>
    <property type="match status" value="1"/>
</dbReference>
<dbReference type="PIRSF" id="PIRSF003097">
    <property type="entry name" value="FtsX"/>
    <property type="match status" value="1"/>
</dbReference>
<feature type="transmembrane region" description="Helical" evidence="13">
    <location>
        <begin position="221"/>
        <end position="246"/>
    </location>
</feature>
<name>A0A8J3ETF9_9ACTN</name>
<reference evidence="16" key="1">
    <citation type="journal article" date="2014" name="Int. J. Syst. Evol. Microbiol.">
        <title>Complete genome sequence of Corynebacterium casei LMG S-19264T (=DSM 44701T), isolated from a smear-ripened cheese.</title>
        <authorList>
            <consortium name="US DOE Joint Genome Institute (JGI-PGF)"/>
            <person name="Walter F."/>
            <person name="Albersmeier A."/>
            <person name="Kalinowski J."/>
            <person name="Ruckert C."/>
        </authorList>
    </citation>
    <scope>NUCLEOTIDE SEQUENCE</scope>
    <source>
        <strain evidence="16">CGMCC 1.14988</strain>
    </source>
</reference>
<evidence type="ECO:0000256" key="8">
    <source>
        <dbReference type="ARBA" id="ARBA00022692"/>
    </source>
</evidence>
<evidence type="ECO:0000259" key="15">
    <source>
        <dbReference type="Pfam" id="PF18075"/>
    </source>
</evidence>
<organism evidence="16 17">
    <name type="scientific">Egicoccus halophilus</name>
    <dbReference type="NCBI Taxonomy" id="1670830"/>
    <lineage>
        <taxon>Bacteria</taxon>
        <taxon>Bacillati</taxon>
        <taxon>Actinomycetota</taxon>
        <taxon>Nitriliruptoria</taxon>
        <taxon>Egicoccales</taxon>
        <taxon>Egicoccaceae</taxon>
        <taxon>Egicoccus</taxon>
    </lineage>
</organism>
<dbReference type="PANTHER" id="PTHR47755">
    <property type="entry name" value="CELL DIVISION PROTEIN FTSX"/>
    <property type="match status" value="1"/>
</dbReference>
<gene>
    <name evidence="16" type="ORF">GCM10011354_34510</name>
</gene>
<evidence type="ECO:0000256" key="13">
    <source>
        <dbReference type="SAM" id="Phobius"/>
    </source>
</evidence>
<evidence type="ECO:0000256" key="1">
    <source>
        <dbReference type="ARBA" id="ARBA00003552"/>
    </source>
</evidence>
<comment type="subcellular location">
    <subcellularLocation>
        <location evidence="2">Cell membrane</location>
        <topology evidence="2">Multi-pass membrane protein</topology>
    </subcellularLocation>
</comment>
<feature type="domain" description="FtsX extracellular" evidence="15">
    <location>
        <begin position="58"/>
        <end position="155"/>
    </location>
</feature>
<accession>A0A8J3ETF9</accession>
<evidence type="ECO:0000256" key="3">
    <source>
        <dbReference type="ARBA" id="ARBA00007379"/>
    </source>
</evidence>
<comment type="function">
    <text evidence="1">Part of the ABC transporter FtsEX involved in cellular division.</text>
</comment>
<dbReference type="GO" id="GO:0051301">
    <property type="term" value="P:cell division"/>
    <property type="evidence" value="ECO:0007669"/>
    <property type="project" value="UniProtKB-KW"/>
</dbReference>
<evidence type="ECO:0000256" key="7">
    <source>
        <dbReference type="ARBA" id="ARBA00022618"/>
    </source>
</evidence>
<dbReference type="Gene3D" id="3.30.70.3040">
    <property type="match status" value="1"/>
</dbReference>
<evidence type="ECO:0000256" key="11">
    <source>
        <dbReference type="ARBA" id="ARBA00023306"/>
    </source>
</evidence>
<comment type="similarity">
    <text evidence="3 12">Belongs to the ABC-4 integral membrane protein family. FtsX subfamily.</text>
</comment>
<comment type="caution">
    <text evidence="16">The sequence shown here is derived from an EMBL/GenBank/DDBJ whole genome shotgun (WGS) entry which is preliminary data.</text>
</comment>
<dbReference type="AlphaFoldDB" id="A0A8J3ETF9"/>
<evidence type="ECO:0000313" key="16">
    <source>
        <dbReference type="EMBL" id="GGI09523.1"/>
    </source>
</evidence>
<keyword evidence="6 12" id="KW-1003">Cell membrane</keyword>
<evidence type="ECO:0000256" key="2">
    <source>
        <dbReference type="ARBA" id="ARBA00004651"/>
    </source>
</evidence>
<keyword evidence="9 13" id="KW-1133">Transmembrane helix</keyword>